<evidence type="ECO:0000256" key="1">
    <source>
        <dbReference type="SAM" id="Phobius"/>
    </source>
</evidence>
<sequence length="231" mass="26192">MNNHYSDDFNDKIAKSVSYLCEAPILAIFVFLIFNLSLDYSNLLLIESISLIFGTIFPILFVVSWSKYKEIDRDYTDRHSRHFPFIIAVIIYLTGAIVLWFLNANPLTTALMFCYGTNTLIVFFINLKWKISVHAMGVTGPATALIFFNPLGFLMGLIAPLVMWSRVVLSKHSPNQVLAGSICGYLLTFIQMYILLNVMNFKISIYLAICLILGLILISIVSYLALRKNSH</sequence>
<reference evidence="5" key="4">
    <citation type="submission" date="2016-10" db="EMBL/GenBank/DDBJ databases">
        <authorList>
            <person name="Varghese N."/>
        </authorList>
    </citation>
    <scope>NUCLEOTIDE SEQUENCE [LARGE SCALE GENOMIC DNA]</scope>
    <source>
        <strain evidence="5">DSM 16632</strain>
    </source>
</reference>
<keyword evidence="1" id="KW-0472">Membrane</keyword>
<dbReference type="EMBL" id="CP014265">
    <property type="protein sequence ID" value="AMK14655.1"/>
    <property type="molecule type" value="Genomic_DNA"/>
</dbReference>
<feature type="transmembrane region" description="Helical" evidence="1">
    <location>
        <begin position="44"/>
        <end position="63"/>
    </location>
</feature>
<accession>A0A126QZ45</accession>
<reference evidence="4" key="2">
    <citation type="submission" date="2016-02" db="EMBL/GenBank/DDBJ databases">
        <title>The draft genome sequence of the rumen methanogen Methanobrevibacter olleyae YLM1.</title>
        <authorList>
            <consortium name="New Zealand Agricultural Greenhouse Gas Research Centre/Pastoral Greenhouse Gas Research Consortium"/>
            <person name="Kelly W.J."/>
            <person name="Li D."/>
            <person name="Lambie S.C."/>
            <person name="Attwood G.T."/>
            <person name="Altermann E."/>
            <person name="Leahy S.C."/>
        </authorList>
    </citation>
    <scope>NUCLEOTIDE SEQUENCE [LARGE SCALE GENOMIC DNA]</scope>
    <source>
        <strain evidence="4">YLM1</strain>
    </source>
</reference>
<feature type="transmembrane region" description="Helical" evidence="1">
    <location>
        <begin position="139"/>
        <end position="164"/>
    </location>
</feature>
<dbReference type="RefSeq" id="WP_067145255.1">
    <property type="nucleotide sequence ID" value="NZ_CP014265.1"/>
</dbReference>
<dbReference type="OrthoDB" id="77866at2157"/>
<dbReference type="CDD" id="cd01610">
    <property type="entry name" value="PAP2_like"/>
    <property type="match status" value="1"/>
</dbReference>
<dbReference type="AlphaFoldDB" id="A0A126QZ45"/>
<dbReference type="GeneID" id="28488393"/>
<dbReference type="EMBL" id="FOTL01000018">
    <property type="protein sequence ID" value="SFL54150.1"/>
    <property type="molecule type" value="Genomic_DNA"/>
</dbReference>
<keyword evidence="4" id="KW-1185">Reference proteome</keyword>
<feature type="transmembrane region" description="Helical" evidence="1">
    <location>
        <begin position="203"/>
        <end position="226"/>
    </location>
</feature>
<keyword evidence="1" id="KW-0812">Transmembrane</keyword>
<dbReference type="KEGG" id="mol:YLM1_0095"/>
<organism evidence="2 4">
    <name type="scientific">Methanobrevibacter olleyae</name>
    <dbReference type="NCBI Taxonomy" id="294671"/>
    <lineage>
        <taxon>Archaea</taxon>
        <taxon>Methanobacteriati</taxon>
        <taxon>Methanobacteriota</taxon>
        <taxon>Methanomada group</taxon>
        <taxon>Methanobacteria</taxon>
        <taxon>Methanobacteriales</taxon>
        <taxon>Methanobacteriaceae</taxon>
        <taxon>Methanobrevibacter</taxon>
    </lineage>
</organism>
<keyword evidence="1" id="KW-1133">Transmembrane helix</keyword>
<dbReference type="STRING" id="294671.YLM1_0095"/>
<evidence type="ECO:0000313" key="2">
    <source>
        <dbReference type="EMBL" id="AMK14655.1"/>
    </source>
</evidence>
<dbReference type="PATRIC" id="fig|294671.3.peg.94"/>
<evidence type="ECO:0000313" key="4">
    <source>
        <dbReference type="Proteomes" id="UP000066376"/>
    </source>
</evidence>
<gene>
    <name evidence="3" type="ORF">SAMN02910297_01165</name>
    <name evidence="2" type="ORF">YLM1_0095</name>
</gene>
<feature type="transmembrane region" description="Helical" evidence="1">
    <location>
        <begin position="176"/>
        <end position="196"/>
    </location>
</feature>
<reference evidence="3" key="3">
    <citation type="submission" date="2016-10" db="EMBL/GenBank/DDBJ databases">
        <authorList>
            <person name="de Groot N.N."/>
        </authorList>
    </citation>
    <scope>NUCLEOTIDE SEQUENCE [LARGE SCALE GENOMIC DNA]</scope>
    <source>
        <strain evidence="3">DSM 16632</strain>
    </source>
</reference>
<feature type="transmembrane region" description="Helical" evidence="1">
    <location>
        <begin position="20"/>
        <end position="38"/>
    </location>
</feature>
<dbReference type="SUPFAM" id="SSF48317">
    <property type="entry name" value="Acid phosphatase/Vanadium-dependent haloperoxidase"/>
    <property type="match status" value="1"/>
</dbReference>
<protein>
    <submittedName>
        <fullName evidence="2">PAP2 superfamily protein</fullName>
    </submittedName>
</protein>
<feature type="transmembrane region" description="Helical" evidence="1">
    <location>
        <begin position="83"/>
        <end position="102"/>
    </location>
</feature>
<dbReference type="Gene3D" id="1.20.144.10">
    <property type="entry name" value="Phosphatidic acid phosphatase type 2/haloperoxidase"/>
    <property type="match status" value="1"/>
</dbReference>
<reference evidence="2 4" key="1">
    <citation type="journal article" date="2016" name="Genome Announc.">
        <title>Draft Genome Sequence of the Rumen Methanogen Methanobrevibacter olleyae YLM1.</title>
        <authorList>
            <person name="Kelly W.J."/>
            <person name="Li D."/>
            <person name="Lambie S.C."/>
            <person name="Cox F."/>
            <person name="Attwood G.T."/>
            <person name="Altermann E."/>
            <person name="Leahy S.C."/>
        </authorList>
    </citation>
    <scope>NUCLEOTIDE SEQUENCE [LARGE SCALE GENOMIC DNA]</scope>
    <source>
        <strain evidence="2 4">YLM1</strain>
    </source>
</reference>
<name>A0A126QZ45_METOL</name>
<evidence type="ECO:0000313" key="5">
    <source>
        <dbReference type="Proteomes" id="UP000183442"/>
    </source>
</evidence>
<dbReference type="Proteomes" id="UP000066376">
    <property type="component" value="Chromosome"/>
</dbReference>
<proteinExistence type="predicted"/>
<evidence type="ECO:0000313" key="3">
    <source>
        <dbReference type="EMBL" id="SFL54150.1"/>
    </source>
</evidence>
<dbReference type="Proteomes" id="UP000183442">
    <property type="component" value="Unassembled WGS sequence"/>
</dbReference>
<feature type="transmembrane region" description="Helical" evidence="1">
    <location>
        <begin position="108"/>
        <end position="127"/>
    </location>
</feature>
<dbReference type="InterPro" id="IPR036938">
    <property type="entry name" value="PAP2/HPO_sf"/>
</dbReference>